<reference evidence="3 4" key="1">
    <citation type="submission" date="2010-01" db="EMBL/GenBank/DDBJ databases">
        <title>The complete genome of Thermobispora bispora DSM 43833.</title>
        <authorList>
            <consortium name="US DOE Joint Genome Institute (JGI-PGF)"/>
            <person name="Lucas S."/>
            <person name="Copeland A."/>
            <person name="Lapidus A."/>
            <person name="Glavina del Rio T."/>
            <person name="Dalin E."/>
            <person name="Tice H."/>
            <person name="Bruce D."/>
            <person name="Goodwin L."/>
            <person name="Pitluck S."/>
            <person name="Kyrpides N."/>
            <person name="Mavromatis K."/>
            <person name="Ivanova N."/>
            <person name="Mikhailova N."/>
            <person name="Chertkov O."/>
            <person name="Brettin T."/>
            <person name="Detter J.C."/>
            <person name="Han C."/>
            <person name="Larimer F."/>
            <person name="Land M."/>
            <person name="Hauser L."/>
            <person name="Markowitz V."/>
            <person name="Cheng J.-F."/>
            <person name="Hugenholtz P."/>
            <person name="Woyke T."/>
            <person name="Wu D."/>
            <person name="Jando M."/>
            <person name="Schneider S."/>
            <person name="Klenk H.-P."/>
            <person name="Eisen J.A."/>
        </authorList>
    </citation>
    <scope>NUCLEOTIDE SEQUENCE [LARGE SCALE GENOMIC DNA]</scope>
    <source>
        <strain evidence="4">ATCC 19993 / DSM 43833 / CBS 139.67 / JCM 10125 / KCTC 9307 / NBRC 14880 / R51</strain>
    </source>
</reference>
<dbReference type="InterPro" id="IPR022062">
    <property type="entry name" value="DUF3618"/>
</dbReference>
<evidence type="ECO:0008006" key="5">
    <source>
        <dbReference type="Google" id="ProtNLM"/>
    </source>
</evidence>
<dbReference type="RefSeq" id="WP_013132380.1">
    <property type="nucleotide sequence ID" value="NC_014165.1"/>
</dbReference>
<sequence>MTEYEPVHVHPPIGVHREGPDTELTEPESRNAPVPISREDPVVGPPPRRLAVAELRRDIEQTREELGETLQALAAKADIKERVRRGLRQARSGTAQRIAGAARPVREAAAAVAREARGRPAALAVIGAGAVVAAAGALAALQGTLHAAPQGAGRRPATGRRRGR</sequence>
<keyword evidence="2" id="KW-1133">Transmembrane helix</keyword>
<protein>
    <recommendedName>
        <fullName evidence="5">DUF3618 domain-containing protein</fullName>
    </recommendedName>
</protein>
<dbReference type="Pfam" id="PF12277">
    <property type="entry name" value="DUF3618"/>
    <property type="match status" value="1"/>
</dbReference>
<dbReference type="OrthoDB" id="4641350at2"/>
<organism evidence="3 4">
    <name type="scientific">Thermobispora bispora (strain ATCC 19993 / DSM 43833 / CBS 139.67 / JCM 10125 / KCTC 9307 / NBRC 14880 / R51)</name>
    <dbReference type="NCBI Taxonomy" id="469371"/>
    <lineage>
        <taxon>Bacteria</taxon>
        <taxon>Bacillati</taxon>
        <taxon>Actinomycetota</taxon>
        <taxon>Actinomycetes</taxon>
        <taxon>Streptosporangiales</taxon>
        <taxon>Streptosporangiaceae</taxon>
        <taxon>Thermobispora</taxon>
    </lineage>
</organism>
<keyword evidence="4" id="KW-1185">Reference proteome</keyword>
<dbReference type="EMBL" id="CP001874">
    <property type="protein sequence ID" value="ADG88847.1"/>
    <property type="molecule type" value="Genomic_DNA"/>
</dbReference>
<evidence type="ECO:0000256" key="2">
    <source>
        <dbReference type="SAM" id="Phobius"/>
    </source>
</evidence>
<dbReference type="Proteomes" id="UP000006640">
    <property type="component" value="Chromosome"/>
</dbReference>
<dbReference type="AlphaFoldDB" id="D6Y2J8"/>
<feature type="transmembrane region" description="Helical" evidence="2">
    <location>
        <begin position="121"/>
        <end position="141"/>
    </location>
</feature>
<gene>
    <name evidence="3" type="ordered locus">Tbis_2136</name>
</gene>
<dbReference type="STRING" id="469371.Tbis_2136"/>
<feature type="region of interest" description="Disordered" evidence="1">
    <location>
        <begin position="1"/>
        <end position="46"/>
    </location>
</feature>
<evidence type="ECO:0000313" key="4">
    <source>
        <dbReference type="Proteomes" id="UP000006640"/>
    </source>
</evidence>
<accession>D6Y2J8</accession>
<name>D6Y2J8_THEBD</name>
<keyword evidence="2" id="KW-0812">Transmembrane</keyword>
<dbReference type="KEGG" id="tbi:Tbis_2136"/>
<dbReference type="HOGENOM" id="CLU_1618210_0_0_11"/>
<evidence type="ECO:0000256" key="1">
    <source>
        <dbReference type="SAM" id="MobiDB-lite"/>
    </source>
</evidence>
<keyword evidence="2" id="KW-0472">Membrane</keyword>
<proteinExistence type="predicted"/>
<evidence type="ECO:0000313" key="3">
    <source>
        <dbReference type="EMBL" id="ADG88847.1"/>
    </source>
</evidence>